<keyword evidence="2" id="KW-1185">Reference proteome</keyword>
<dbReference type="Gene3D" id="1.10.287.880">
    <property type="entry name" value="Hypothetical protein YfhH domain"/>
    <property type="match status" value="1"/>
</dbReference>
<organism evidence="1 2">
    <name type="scientific">Kurthia sibirica</name>
    <dbReference type="NCBI Taxonomy" id="202750"/>
    <lineage>
        <taxon>Bacteria</taxon>
        <taxon>Bacillati</taxon>
        <taxon>Bacillota</taxon>
        <taxon>Bacilli</taxon>
        <taxon>Bacillales</taxon>
        <taxon>Caryophanaceae</taxon>
        <taxon>Kurthia</taxon>
    </lineage>
</organism>
<proteinExistence type="predicted"/>
<dbReference type="Pfam" id="PF08838">
    <property type="entry name" value="DUF1811"/>
    <property type="match status" value="1"/>
</dbReference>
<dbReference type="Gene3D" id="2.30.30.340">
    <property type="entry name" value="Hypothetical protein YfhH like domains"/>
    <property type="match status" value="1"/>
</dbReference>
<dbReference type="OrthoDB" id="2353288at2"/>
<reference evidence="1 2" key="1">
    <citation type="submission" date="2018-05" db="EMBL/GenBank/DDBJ databases">
        <title>Kurthia sibirica genome sequence.</title>
        <authorList>
            <person name="Maclea K.S."/>
            <person name="Goen A.E."/>
        </authorList>
    </citation>
    <scope>NUCLEOTIDE SEQUENCE [LARGE SCALE GENOMIC DNA]</scope>
    <source>
        <strain evidence="1 2">ATCC 49154</strain>
    </source>
</reference>
<name>A0A2U3ALA7_9BACL</name>
<dbReference type="InterPro" id="IPR036289">
    <property type="entry name" value="YfhH"/>
</dbReference>
<dbReference type="SUPFAM" id="SSF101697">
    <property type="entry name" value="Hypothetical protein YfhH"/>
    <property type="match status" value="1"/>
</dbReference>
<comment type="caution">
    <text evidence="1">The sequence shown here is derived from an EMBL/GenBank/DDBJ whole genome shotgun (WGS) entry which is preliminary data.</text>
</comment>
<dbReference type="EMBL" id="QFVR01000010">
    <property type="protein sequence ID" value="PWI25318.1"/>
    <property type="molecule type" value="Genomic_DNA"/>
</dbReference>
<protein>
    <submittedName>
        <fullName evidence="1">DUF1811 domain-containing protein</fullName>
    </submittedName>
</protein>
<gene>
    <name evidence="1" type="ORF">DEX24_09285</name>
</gene>
<dbReference type="Proteomes" id="UP000245938">
    <property type="component" value="Unassembled WGS sequence"/>
</dbReference>
<evidence type="ECO:0000313" key="2">
    <source>
        <dbReference type="Proteomes" id="UP000245938"/>
    </source>
</evidence>
<accession>A0A2U3ALA7</accession>
<dbReference type="InterPro" id="IPR014938">
    <property type="entry name" value="YfhH-like"/>
</dbReference>
<dbReference type="AlphaFoldDB" id="A0A2U3ALA7"/>
<evidence type="ECO:0000313" key="1">
    <source>
        <dbReference type="EMBL" id="PWI25318.1"/>
    </source>
</evidence>
<sequence length="101" mass="11523">MTPTELRELIAVLREKARKAEQLGIINEFAVYERKAILASAFLLKPEDFKIGEIYRIQADPGVFFKIDYLKGVYAWGYRLGGNVQIEAIPISMLIDVKEAF</sequence>